<protein>
    <submittedName>
        <fullName evidence="1">Uncharacterized protein MANES_01G221900</fullName>
    </submittedName>
</protein>
<accession>A0A2P2ILK1</accession>
<sequence length="28" mass="3421">MFGHTWRTMLRMWPVKLQPSCKAYLILL</sequence>
<evidence type="ECO:0000313" key="1">
    <source>
        <dbReference type="EMBL" id="MBW82094.1"/>
    </source>
</evidence>
<dbReference type="EMBL" id="GGEC01001611">
    <property type="protein sequence ID" value="MBW82094.1"/>
    <property type="molecule type" value="Transcribed_RNA"/>
</dbReference>
<dbReference type="AlphaFoldDB" id="A0A2P2ILK1"/>
<proteinExistence type="predicted"/>
<organism evidence="1">
    <name type="scientific">Rhizophora mucronata</name>
    <name type="common">Asiatic mangrove</name>
    <dbReference type="NCBI Taxonomy" id="61149"/>
    <lineage>
        <taxon>Eukaryota</taxon>
        <taxon>Viridiplantae</taxon>
        <taxon>Streptophyta</taxon>
        <taxon>Embryophyta</taxon>
        <taxon>Tracheophyta</taxon>
        <taxon>Spermatophyta</taxon>
        <taxon>Magnoliopsida</taxon>
        <taxon>eudicotyledons</taxon>
        <taxon>Gunneridae</taxon>
        <taxon>Pentapetalae</taxon>
        <taxon>rosids</taxon>
        <taxon>fabids</taxon>
        <taxon>Malpighiales</taxon>
        <taxon>Rhizophoraceae</taxon>
        <taxon>Rhizophora</taxon>
    </lineage>
</organism>
<reference evidence="1" key="1">
    <citation type="submission" date="2018-02" db="EMBL/GenBank/DDBJ databases">
        <title>Rhizophora mucronata_Transcriptome.</title>
        <authorList>
            <person name="Meera S.P."/>
            <person name="Sreeshan A."/>
            <person name="Augustine A."/>
        </authorList>
    </citation>
    <scope>NUCLEOTIDE SEQUENCE</scope>
    <source>
        <tissue evidence="1">Leaf</tissue>
    </source>
</reference>
<name>A0A2P2ILK1_RHIMU</name>